<name>A0A1J7I917_9PEZI</name>
<dbReference type="InParanoid" id="A0A1J7I917"/>
<keyword evidence="2" id="KW-1185">Reference proteome</keyword>
<evidence type="ECO:0000313" key="2">
    <source>
        <dbReference type="Proteomes" id="UP000182658"/>
    </source>
</evidence>
<proteinExistence type="predicted"/>
<reference evidence="1 2" key="1">
    <citation type="submission" date="2016-10" db="EMBL/GenBank/DDBJ databases">
        <title>Draft genome sequence of Coniochaeta ligniaria NRRL30616, a lignocellulolytic fungus for bioabatement of inhibitors in plant biomass hydrolysates.</title>
        <authorList>
            <consortium name="DOE Joint Genome Institute"/>
            <person name="Jimenez D.J."/>
            <person name="Hector R.E."/>
            <person name="Riley R."/>
            <person name="Sun H."/>
            <person name="Grigoriev I.V."/>
            <person name="Van Elsas J.D."/>
            <person name="Nichols N.N."/>
        </authorList>
    </citation>
    <scope>NUCLEOTIDE SEQUENCE [LARGE SCALE GENOMIC DNA]</scope>
    <source>
        <strain evidence="1 2">NRRL 30616</strain>
    </source>
</reference>
<sequence>MVEQEQQEQAVKAPGGALAKNHPSCCVLVSDHPSGQVRSSAVLSNCIVESPQWSQGICGRLTGQIQYEEAGARSWRSDLGRQGSWWIAVHGPIIHAAEPFAPHMASCDLRDCGDTFEDIERFAGQPVQPSQFDDGSPSFWFAMMARVAIASGEWTISCRRAEAAGSARYSSTKGEKIKQARLKWEKRNLELPSLLETRQLWPLTRTELCSPISIETEVDPSLRCSKSRLADGMLSSLQGRCVRELPCRKQVAPFLPAK</sequence>
<gene>
    <name evidence="1" type="ORF">CONLIGDRAFT_649271</name>
</gene>
<organism evidence="1 2">
    <name type="scientific">Coniochaeta ligniaria NRRL 30616</name>
    <dbReference type="NCBI Taxonomy" id="1408157"/>
    <lineage>
        <taxon>Eukaryota</taxon>
        <taxon>Fungi</taxon>
        <taxon>Dikarya</taxon>
        <taxon>Ascomycota</taxon>
        <taxon>Pezizomycotina</taxon>
        <taxon>Sordariomycetes</taxon>
        <taxon>Sordariomycetidae</taxon>
        <taxon>Coniochaetales</taxon>
        <taxon>Coniochaetaceae</taxon>
        <taxon>Coniochaeta</taxon>
    </lineage>
</organism>
<accession>A0A1J7I917</accession>
<dbReference type="EMBL" id="KV875105">
    <property type="protein sequence ID" value="OIW23949.1"/>
    <property type="molecule type" value="Genomic_DNA"/>
</dbReference>
<dbReference type="AlphaFoldDB" id="A0A1J7I917"/>
<dbReference type="Proteomes" id="UP000182658">
    <property type="component" value="Unassembled WGS sequence"/>
</dbReference>
<evidence type="ECO:0000313" key="1">
    <source>
        <dbReference type="EMBL" id="OIW23949.1"/>
    </source>
</evidence>
<protein>
    <submittedName>
        <fullName evidence="1">Uncharacterized protein</fullName>
    </submittedName>
</protein>